<organism evidence="4">
    <name type="scientific">metagenome</name>
    <dbReference type="NCBI Taxonomy" id="256318"/>
    <lineage>
        <taxon>unclassified sequences</taxon>
        <taxon>metagenomes</taxon>
    </lineage>
</organism>
<dbReference type="PROSITE" id="PS51257">
    <property type="entry name" value="PROKAR_LIPOPROTEIN"/>
    <property type="match status" value="1"/>
</dbReference>
<reference evidence="4" key="1">
    <citation type="submission" date="2015-08" db="EMBL/GenBank/DDBJ databases">
        <authorList>
            <person name="Babu N.S."/>
            <person name="Beckwith C.J."/>
            <person name="Beseler K.G."/>
            <person name="Brison A."/>
            <person name="Carone J.V."/>
            <person name="Caskin T.P."/>
            <person name="Diamond M."/>
            <person name="Durham M.E."/>
            <person name="Foxe J.M."/>
            <person name="Go M."/>
            <person name="Henderson B.A."/>
            <person name="Jones I.B."/>
            <person name="McGettigan J.A."/>
            <person name="Micheletti S.J."/>
            <person name="Nasrallah M.E."/>
            <person name="Ortiz D."/>
            <person name="Piller C.R."/>
            <person name="Privatt S.R."/>
            <person name="Schneider S.L."/>
            <person name="Sharp S."/>
            <person name="Smith T.C."/>
            <person name="Stanton J.D."/>
            <person name="Ullery H.E."/>
            <person name="Wilson R.J."/>
            <person name="Serrano M.G."/>
            <person name="Buck G."/>
            <person name="Lee V."/>
            <person name="Wang Y."/>
            <person name="Carvalho R."/>
            <person name="Voegtly L."/>
            <person name="Shi R."/>
            <person name="Duckworth R."/>
            <person name="Johnson A."/>
            <person name="Loviza R."/>
            <person name="Walstead R."/>
            <person name="Shah Z."/>
            <person name="Kiflezghi M."/>
            <person name="Wade K."/>
            <person name="Ball S.L."/>
            <person name="Bradley K.W."/>
            <person name="Asai D.J."/>
            <person name="Bowman C.A."/>
            <person name="Russell D.A."/>
            <person name="Pope W.H."/>
            <person name="Jacobs-Sera D."/>
            <person name="Hendrix R.W."/>
            <person name="Hatfull G.F."/>
        </authorList>
    </citation>
    <scope>NUCLEOTIDE SEQUENCE</scope>
</reference>
<evidence type="ECO:0000256" key="1">
    <source>
        <dbReference type="ARBA" id="ARBA00022801"/>
    </source>
</evidence>
<dbReference type="Pfam" id="PF20434">
    <property type="entry name" value="BD-FAE"/>
    <property type="match status" value="1"/>
</dbReference>
<dbReference type="InterPro" id="IPR049492">
    <property type="entry name" value="BD-FAE-like_dom"/>
</dbReference>
<gene>
    <name evidence="4" type="ORF">NOCA1130220</name>
</gene>
<proteinExistence type="predicted"/>
<dbReference type="InterPro" id="IPR050300">
    <property type="entry name" value="GDXG_lipolytic_enzyme"/>
</dbReference>
<dbReference type="GO" id="GO:0016787">
    <property type="term" value="F:hydrolase activity"/>
    <property type="evidence" value="ECO:0007669"/>
    <property type="project" value="UniProtKB-KW"/>
</dbReference>
<dbReference type="PANTHER" id="PTHR48081">
    <property type="entry name" value="AB HYDROLASE SUPERFAMILY PROTEIN C4A8.06C"/>
    <property type="match status" value="1"/>
</dbReference>
<evidence type="ECO:0000259" key="3">
    <source>
        <dbReference type="Pfam" id="PF20434"/>
    </source>
</evidence>
<dbReference type="InterPro" id="IPR029058">
    <property type="entry name" value="AB_hydrolase_fold"/>
</dbReference>
<sequence>MGMRRRTLLALPALGLAVPALLSACSEESPVPTSEPAPTAPAGADGAEVVTYGDDPSQLAELYRPAGASRGVVVVIHGGFWKSAYDLTLGQPLARALADQGWTAWNIEYRRVGNGGGTPETFDDVAAAIDALADVHGLDLTTVVTLGHSAGGHLAVWAAGREEPRVRVTHAISQAGVLDLVMSERMGLGGGAAAALLGHVPGPDDARWDPQQQIPLDVPVWCVHGIDDEVVPLGQSEGYVVDAQAAGATAEVVRVAGDHFVVIDPDSPAWQAQLEILDSIA</sequence>
<protein>
    <recommendedName>
        <fullName evidence="3">BD-FAE-like domain-containing protein</fullName>
    </recommendedName>
</protein>
<feature type="domain" description="BD-FAE-like" evidence="3">
    <location>
        <begin position="62"/>
        <end position="237"/>
    </location>
</feature>
<evidence type="ECO:0000313" key="4">
    <source>
        <dbReference type="EMBL" id="CUR57791.1"/>
    </source>
</evidence>
<dbReference type="SUPFAM" id="SSF53474">
    <property type="entry name" value="alpha/beta-Hydrolases"/>
    <property type="match status" value="1"/>
</dbReference>
<evidence type="ECO:0000256" key="2">
    <source>
        <dbReference type="SAM" id="MobiDB-lite"/>
    </source>
</evidence>
<name>A0A2P2C730_9ZZZZ</name>
<keyword evidence="1" id="KW-0378">Hydrolase</keyword>
<dbReference type="EMBL" id="CZKB01000005">
    <property type="protein sequence ID" value="CUR57791.1"/>
    <property type="molecule type" value="Genomic_DNA"/>
</dbReference>
<dbReference type="Gene3D" id="3.40.50.1820">
    <property type="entry name" value="alpha/beta hydrolase"/>
    <property type="match status" value="1"/>
</dbReference>
<accession>A0A2P2C730</accession>
<feature type="region of interest" description="Disordered" evidence="2">
    <location>
        <begin position="27"/>
        <end position="48"/>
    </location>
</feature>
<dbReference type="AlphaFoldDB" id="A0A2P2C730"/>